<keyword evidence="2" id="KW-0812">Transmembrane</keyword>
<dbReference type="EMBL" id="JBAHYK010001064">
    <property type="protein sequence ID" value="KAL0569718.1"/>
    <property type="molecule type" value="Genomic_DNA"/>
</dbReference>
<evidence type="ECO:0000256" key="2">
    <source>
        <dbReference type="SAM" id="Phobius"/>
    </source>
</evidence>
<feature type="transmembrane region" description="Helical" evidence="2">
    <location>
        <begin position="32"/>
        <end position="54"/>
    </location>
</feature>
<gene>
    <name evidence="3" type="ORF">V5O48_012247</name>
</gene>
<accession>A0ABR3F3X4</accession>
<sequence length="323" mass="36673">MLHGSSFLSFCIGLNLWLVMIHGVDGQKAEKFYVGGSLALAIVLGLVCFASKQWTYNPELGMCWIHNPDPMKQVLWQIGIQHLWSLLTMAGEFVTFISVVRFMMRLKVFGSGRKHQDPDYPNLSASRHYPKPRGPKQYRNFVLRIALYPLLSLVTLGIITVGNGYLAAKGLRGRTDLKVFFATRTMYLARGAVYSLVAFMDPALSRGFSLLHRHYRLKRDRDAINNSFRLDSVTSEALRSVGNVEFELSRTSYGNQGATPSKSDFRESQSDVTLPSQPAPAAIITNVHQHLRFENPLRSHFLANDNLARLHSDEEYYNFERRL</sequence>
<feature type="region of interest" description="Disordered" evidence="1">
    <location>
        <begin position="252"/>
        <end position="272"/>
    </location>
</feature>
<evidence type="ECO:0008006" key="5">
    <source>
        <dbReference type="Google" id="ProtNLM"/>
    </source>
</evidence>
<name>A0ABR3F3X4_9AGAR</name>
<organism evidence="3 4">
    <name type="scientific">Marasmius crinis-equi</name>
    <dbReference type="NCBI Taxonomy" id="585013"/>
    <lineage>
        <taxon>Eukaryota</taxon>
        <taxon>Fungi</taxon>
        <taxon>Dikarya</taxon>
        <taxon>Basidiomycota</taxon>
        <taxon>Agaricomycotina</taxon>
        <taxon>Agaricomycetes</taxon>
        <taxon>Agaricomycetidae</taxon>
        <taxon>Agaricales</taxon>
        <taxon>Marasmiineae</taxon>
        <taxon>Marasmiaceae</taxon>
        <taxon>Marasmius</taxon>
    </lineage>
</organism>
<feature type="transmembrane region" description="Helical" evidence="2">
    <location>
        <begin position="187"/>
        <end position="211"/>
    </location>
</feature>
<keyword evidence="4" id="KW-1185">Reference proteome</keyword>
<dbReference type="Proteomes" id="UP001465976">
    <property type="component" value="Unassembled WGS sequence"/>
</dbReference>
<evidence type="ECO:0000313" key="4">
    <source>
        <dbReference type="Proteomes" id="UP001465976"/>
    </source>
</evidence>
<feature type="transmembrane region" description="Helical" evidence="2">
    <location>
        <begin position="141"/>
        <end position="167"/>
    </location>
</feature>
<evidence type="ECO:0000256" key="1">
    <source>
        <dbReference type="SAM" id="MobiDB-lite"/>
    </source>
</evidence>
<keyword evidence="2" id="KW-1133">Transmembrane helix</keyword>
<evidence type="ECO:0000313" key="3">
    <source>
        <dbReference type="EMBL" id="KAL0569718.1"/>
    </source>
</evidence>
<keyword evidence="2" id="KW-0472">Membrane</keyword>
<feature type="compositionally biased region" description="Polar residues" evidence="1">
    <location>
        <begin position="252"/>
        <end position="262"/>
    </location>
</feature>
<reference evidence="3 4" key="1">
    <citation type="submission" date="2024-02" db="EMBL/GenBank/DDBJ databases">
        <title>A draft genome for the cacao thread blight pathogen Marasmius crinis-equi.</title>
        <authorList>
            <person name="Cohen S.P."/>
            <person name="Baruah I.K."/>
            <person name="Amoako-Attah I."/>
            <person name="Bukari Y."/>
            <person name="Meinhardt L.W."/>
            <person name="Bailey B.A."/>
        </authorList>
    </citation>
    <scope>NUCLEOTIDE SEQUENCE [LARGE SCALE GENOMIC DNA]</scope>
    <source>
        <strain evidence="3 4">GH-76</strain>
    </source>
</reference>
<proteinExistence type="predicted"/>
<feature type="transmembrane region" description="Helical" evidence="2">
    <location>
        <begin position="74"/>
        <end position="104"/>
    </location>
</feature>
<comment type="caution">
    <text evidence="3">The sequence shown here is derived from an EMBL/GenBank/DDBJ whole genome shotgun (WGS) entry which is preliminary data.</text>
</comment>
<feature type="transmembrane region" description="Helical" evidence="2">
    <location>
        <begin position="6"/>
        <end position="25"/>
    </location>
</feature>
<protein>
    <recommendedName>
        <fullName evidence="5">G-protein coupled receptors family 2 profile 2 domain-containing protein</fullName>
    </recommendedName>
</protein>